<sequence length="114" mass="12311">MKITDPAGGKWTIVRQVGAWRRKSRAMWAVEVMPGGLGNDPVSPVIAIPFFALALILLALALVELALLLVVWPVALLLRAIRVTGPRIVVVNTAKLDEVAAKPGTARLRHGRFS</sequence>
<keyword evidence="3" id="KW-1185">Reference proteome</keyword>
<evidence type="ECO:0000256" key="1">
    <source>
        <dbReference type="SAM" id="Phobius"/>
    </source>
</evidence>
<accession>A0A428X6C3</accession>
<dbReference type="RefSeq" id="WP_020646456.1">
    <property type="nucleotide sequence ID" value="NZ_QHHU01000001.1"/>
</dbReference>
<protein>
    <submittedName>
        <fullName evidence="2">Uncharacterized protein</fullName>
    </submittedName>
</protein>
<dbReference type="EMBL" id="QHHU01000001">
    <property type="protein sequence ID" value="RSM50867.1"/>
    <property type="molecule type" value="Genomic_DNA"/>
</dbReference>
<comment type="caution">
    <text evidence="2">The sequence shown here is derived from an EMBL/GenBank/DDBJ whole genome shotgun (WGS) entry which is preliminary data.</text>
</comment>
<reference evidence="2 3" key="1">
    <citation type="submission" date="2018-05" db="EMBL/GenBank/DDBJ databases">
        <title>Evolution of GPA BGCs.</title>
        <authorList>
            <person name="Waglechner N."/>
            <person name="Wright G.D."/>
        </authorList>
    </citation>
    <scope>NUCLEOTIDE SEQUENCE [LARGE SCALE GENOMIC DNA]</scope>
    <source>
        <strain evidence="2 3">DSM 5908</strain>
    </source>
</reference>
<dbReference type="AlphaFoldDB" id="A0A428X6C3"/>
<evidence type="ECO:0000313" key="2">
    <source>
        <dbReference type="EMBL" id="RSM50867.1"/>
    </source>
</evidence>
<name>A0A428X6C3_AMYBA</name>
<dbReference type="Proteomes" id="UP000286716">
    <property type="component" value="Unassembled WGS sequence"/>
</dbReference>
<proteinExistence type="predicted"/>
<keyword evidence="1" id="KW-0472">Membrane</keyword>
<feature type="transmembrane region" description="Helical" evidence="1">
    <location>
        <begin position="46"/>
        <end position="78"/>
    </location>
</feature>
<gene>
    <name evidence="2" type="ORF">DMA12_01625</name>
</gene>
<keyword evidence="1" id="KW-0812">Transmembrane</keyword>
<organism evidence="2 3">
    <name type="scientific">Amycolatopsis balhimycina DSM 5908</name>
    <dbReference type="NCBI Taxonomy" id="1081091"/>
    <lineage>
        <taxon>Bacteria</taxon>
        <taxon>Bacillati</taxon>
        <taxon>Actinomycetota</taxon>
        <taxon>Actinomycetes</taxon>
        <taxon>Pseudonocardiales</taxon>
        <taxon>Pseudonocardiaceae</taxon>
        <taxon>Amycolatopsis</taxon>
    </lineage>
</organism>
<evidence type="ECO:0000313" key="3">
    <source>
        <dbReference type="Proteomes" id="UP000286716"/>
    </source>
</evidence>
<keyword evidence="1" id="KW-1133">Transmembrane helix</keyword>